<dbReference type="PANTHER" id="PTHR43058">
    <property type="entry name" value="SLR0655 PROTEIN"/>
    <property type="match status" value="1"/>
</dbReference>
<accession>A0ABS1CGT4</accession>
<dbReference type="InterPro" id="IPR038694">
    <property type="entry name" value="DUF427_sf"/>
</dbReference>
<protein>
    <recommendedName>
        <fullName evidence="1">DUF427 domain-containing protein</fullName>
    </recommendedName>
</protein>
<dbReference type="Pfam" id="PF04248">
    <property type="entry name" value="NTP_transf_9"/>
    <property type="match status" value="1"/>
</dbReference>
<dbReference type="RefSeq" id="WP_200235833.1">
    <property type="nucleotide sequence ID" value="NZ_NRRV01000015.1"/>
</dbReference>
<gene>
    <name evidence="2" type="ORF">CKO31_08075</name>
</gene>
<sequence>MSSNRNDLDRARAAWRWRGQQRPDFAVTPGPGQESVWDYPRPPAYVPDSRHVSVYAGDTLLADTHCAMRVLETGSPPTFYLPPESVDMAQLTPSDRRTFCEWKGRAEYFHVTDSSGRRIDNALWRYPDAFDDAAPIAGWFACYPSQLRCFVDGEAVRAQAGGYYGGWITDELVGPFKGEPGTGHW</sequence>
<feature type="domain" description="DUF427" evidence="1">
    <location>
        <begin position="52"/>
        <end position="144"/>
    </location>
</feature>
<dbReference type="EMBL" id="NRRV01000015">
    <property type="protein sequence ID" value="MBK1630699.1"/>
    <property type="molecule type" value="Genomic_DNA"/>
</dbReference>
<reference evidence="2 3" key="1">
    <citation type="journal article" date="2020" name="Microorganisms">
        <title>Osmotic Adaptation and Compatible Solute Biosynthesis of Phototrophic Bacteria as Revealed from Genome Analyses.</title>
        <authorList>
            <person name="Imhoff J.F."/>
            <person name="Rahn T."/>
            <person name="Kunzel S."/>
            <person name="Keller A."/>
            <person name="Neulinger S.C."/>
        </authorList>
    </citation>
    <scope>NUCLEOTIDE SEQUENCE [LARGE SCALE GENOMIC DNA]</scope>
    <source>
        <strain evidence="2 3">DSM 6210</strain>
    </source>
</reference>
<evidence type="ECO:0000313" key="2">
    <source>
        <dbReference type="EMBL" id="MBK1630699.1"/>
    </source>
</evidence>
<evidence type="ECO:0000259" key="1">
    <source>
        <dbReference type="Pfam" id="PF04248"/>
    </source>
</evidence>
<dbReference type="InterPro" id="IPR007361">
    <property type="entry name" value="DUF427"/>
</dbReference>
<comment type="caution">
    <text evidence="2">The sequence shown here is derived from an EMBL/GenBank/DDBJ whole genome shotgun (WGS) entry which is preliminary data.</text>
</comment>
<dbReference type="Proteomes" id="UP000748752">
    <property type="component" value="Unassembled WGS sequence"/>
</dbReference>
<evidence type="ECO:0000313" key="3">
    <source>
        <dbReference type="Proteomes" id="UP000748752"/>
    </source>
</evidence>
<name>A0ABS1CGT4_9GAMM</name>
<keyword evidence="3" id="KW-1185">Reference proteome</keyword>
<organism evidence="2 3">
    <name type="scientific">Thiohalocapsa halophila</name>
    <dbReference type="NCBI Taxonomy" id="69359"/>
    <lineage>
        <taxon>Bacteria</taxon>
        <taxon>Pseudomonadati</taxon>
        <taxon>Pseudomonadota</taxon>
        <taxon>Gammaproteobacteria</taxon>
        <taxon>Chromatiales</taxon>
        <taxon>Chromatiaceae</taxon>
        <taxon>Thiohalocapsa</taxon>
    </lineage>
</organism>
<proteinExistence type="predicted"/>
<dbReference type="Gene3D" id="2.170.150.40">
    <property type="entry name" value="Domain of unknown function (DUF427)"/>
    <property type="match status" value="1"/>
</dbReference>
<dbReference type="PANTHER" id="PTHR43058:SF1">
    <property type="entry name" value="DUF427 DOMAIN-CONTAINING PROTEIN"/>
    <property type="match status" value="1"/>
</dbReference>